<accession>A0A077QFY7</accession>
<comment type="caution">
    <text evidence="1">The sequence shown here is derived from an EMBL/GenBank/DDBJ whole genome shotgun (WGS) entry which is preliminary data.</text>
</comment>
<dbReference type="HOGENOM" id="CLU_204743_0_0_6"/>
<dbReference type="Proteomes" id="UP000028480">
    <property type="component" value="Unassembled WGS sequence"/>
</dbReference>
<proteinExistence type="predicted"/>
<organism evidence="1">
    <name type="scientific">Xenorhabdus bovienii str. Intermedium</name>
    <dbReference type="NCBI Taxonomy" id="1379677"/>
    <lineage>
        <taxon>Bacteria</taxon>
        <taxon>Pseudomonadati</taxon>
        <taxon>Pseudomonadota</taxon>
        <taxon>Gammaproteobacteria</taxon>
        <taxon>Enterobacterales</taxon>
        <taxon>Morganellaceae</taxon>
        <taxon>Xenorhabdus</taxon>
    </lineage>
</organism>
<evidence type="ECO:0000313" key="1">
    <source>
        <dbReference type="EMBL" id="CDH31975.1"/>
    </source>
</evidence>
<dbReference type="EMBL" id="CBTB010000095">
    <property type="protein sequence ID" value="CDH31975.1"/>
    <property type="molecule type" value="Genomic_DNA"/>
</dbReference>
<reference evidence="1" key="1">
    <citation type="submission" date="2013-07" db="EMBL/GenBank/DDBJ databases">
        <title>Sub-species coevolution in mutualistic symbiosis.</title>
        <authorList>
            <person name="Murfin K."/>
            <person name="Klassen J."/>
            <person name="Lee M."/>
            <person name="Forst S."/>
            <person name="Stock P."/>
            <person name="Goodrich-Blair H."/>
        </authorList>
    </citation>
    <scope>NUCLEOTIDE SEQUENCE [LARGE SCALE GENOMIC DNA]</scope>
    <source>
        <strain evidence="1">Intermedium</strain>
    </source>
</reference>
<sequence length="68" mass="7761">MKLAVVVIVEFVDWMVVSEREGVECSLALASKQGVVEVNFFVVHSNQMDRAGKVYFLMENVMLKSFFE</sequence>
<protein>
    <submittedName>
        <fullName evidence="1">Uncharacterized protein</fullName>
    </submittedName>
</protein>
<name>A0A077QFY7_XENBV</name>
<gene>
    <name evidence="1" type="ORF">XBI1_1840002</name>
</gene>
<dbReference type="AlphaFoldDB" id="A0A077QFY7"/>